<sequence length="154" mass="17071">MIPGLGLLSLLSIYIEPTISWGASSSSPRMWKEITYEEERQTIDSLAKITKEIVPRTRGCTADNQMAIAMAKLHLEQWLNYTLITRGLQAADGSQISVRPIAGKLPGAPEWENLNQTEALWLQTLYFGNMTSPSIEENAVSGECITDSNVRNES</sequence>
<dbReference type="AlphaFoldDB" id="A0A2D3V108"/>
<keyword evidence="3" id="KW-1185">Reference proteome</keyword>
<keyword evidence="1" id="KW-0732">Signal</keyword>
<evidence type="ECO:0000313" key="3">
    <source>
        <dbReference type="Proteomes" id="UP000225277"/>
    </source>
</evidence>
<reference evidence="2 3" key="1">
    <citation type="submission" date="2016-03" db="EMBL/GenBank/DDBJ databases">
        <authorList>
            <person name="Ploux O."/>
        </authorList>
    </citation>
    <scope>NUCLEOTIDE SEQUENCE [LARGE SCALE GENOMIC DNA]</scope>
    <source>
        <strain evidence="2 3">URUG2</strain>
    </source>
</reference>
<dbReference type="EMBL" id="FJUY01000011">
    <property type="protein sequence ID" value="CZT21468.1"/>
    <property type="molecule type" value="Genomic_DNA"/>
</dbReference>
<organism evidence="2 3">
    <name type="scientific">Ramularia collo-cygni</name>
    <dbReference type="NCBI Taxonomy" id="112498"/>
    <lineage>
        <taxon>Eukaryota</taxon>
        <taxon>Fungi</taxon>
        <taxon>Dikarya</taxon>
        <taxon>Ascomycota</taxon>
        <taxon>Pezizomycotina</taxon>
        <taxon>Dothideomycetes</taxon>
        <taxon>Dothideomycetidae</taxon>
        <taxon>Mycosphaerellales</taxon>
        <taxon>Mycosphaerellaceae</taxon>
        <taxon>Ramularia</taxon>
    </lineage>
</organism>
<dbReference type="Proteomes" id="UP000225277">
    <property type="component" value="Unassembled WGS sequence"/>
</dbReference>
<accession>A0A2D3V108</accession>
<gene>
    <name evidence="2" type="ORF">RCC_07331</name>
</gene>
<dbReference type="GeneID" id="35602450"/>
<evidence type="ECO:0000256" key="1">
    <source>
        <dbReference type="SAM" id="SignalP"/>
    </source>
</evidence>
<name>A0A2D3V108_9PEZI</name>
<dbReference type="RefSeq" id="XP_023628357.1">
    <property type="nucleotide sequence ID" value="XM_023772589.1"/>
</dbReference>
<proteinExistence type="predicted"/>
<feature type="chain" id="PRO_5013575316" evidence="1">
    <location>
        <begin position="23"/>
        <end position="154"/>
    </location>
</feature>
<feature type="signal peptide" evidence="1">
    <location>
        <begin position="1"/>
        <end position="22"/>
    </location>
</feature>
<evidence type="ECO:0000313" key="2">
    <source>
        <dbReference type="EMBL" id="CZT21468.1"/>
    </source>
</evidence>
<protein>
    <submittedName>
        <fullName evidence="2">Uncharacterized protein</fullName>
    </submittedName>
</protein>